<evidence type="ECO:0000313" key="2">
    <source>
        <dbReference type="Proteomes" id="UP001500582"/>
    </source>
</evidence>
<protein>
    <recommendedName>
        <fullName evidence="3">OmpL-like beta-barrel porin-2</fullName>
    </recommendedName>
</protein>
<evidence type="ECO:0000313" key="1">
    <source>
        <dbReference type="EMBL" id="GAA4320261.1"/>
    </source>
</evidence>
<gene>
    <name evidence="1" type="ORF">GCM10023149_19450</name>
</gene>
<dbReference type="EMBL" id="BAABFT010000004">
    <property type="protein sequence ID" value="GAA4320261.1"/>
    <property type="molecule type" value="Genomic_DNA"/>
</dbReference>
<reference evidence="2" key="1">
    <citation type="journal article" date="2019" name="Int. J. Syst. Evol. Microbiol.">
        <title>The Global Catalogue of Microorganisms (GCM) 10K type strain sequencing project: providing services to taxonomists for standard genome sequencing and annotation.</title>
        <authorList>
            <consortium name="The Broad Institute Genomics Platform"/>
            <consortium name="The Broad Institute Genome Sequencing Center for Infectious Disease"/>
            <person name="Wu L."/>
            <person name="Ma J."/>
        </authorList>
    </citation>
    <scope>NUCLEOTIDE SEQUENCE [LARGE SCALE GENOMIC DNA]</scope>
    <source>
        <strain evidence="2">JCM 17705</strain>
    </source>
</reference>
<dbReference type="SUPFAM" id="SSF51445">
    <property type="entry name" value="(Trans)glycosidases"/>
    <property type="match status" value="1"/>
</dbReference>
<dbReference type="Proteomes" id="UP001500582">
    <property type="component" value="Unassembled WGS sequence"/>
</dbReference>
<dbReference type="Gene3D" id="3.20.20.80">
    <property type="entry name" value="Glycosidases"/>
    <property type="match status" value="1"/>
</dbReference>
<comment type="caution">
    <text evidence="1">The sequence shown here is derived from an EMBL/GenBank/DDBJ whole genome shotgun (WGS) entry which is preliminary data.</text>
</comment>
<proteinExistence type="predicted"/>
<dbReference type="PROSITE" id="PS51257">
    <property type="entry name" value="PROKAR_LIPOPROTEIN"/>
    <property type="match status" value="1"/>
</dbReference>
<evidence type="ECO:0008006" key="3">
    <source>
        <dbReference type="Google" id="ProtNLM"/>
    </source>
</evidence>
<keyword evidence="2" id="KW-1185">Reference proteome</keyword>
<dbReference type="InterPro" id="IPR017853">
    <property type="entry name" value="GH"/>
</dbReference>
<sequence length="384" mass="42156">MKKLLIPALLLLAACQNKPLVDPGTASGKLNNGKLRTFAGTTRTDSLYGGSVHFGTANNQDYLGNKIGYAMKLARMMHWNYFRADASTDSLGNPSNANFAVFVDSAYNAGFGVFAVLSNPNLAAPAAPASGYTTSELNAFYQKGYNKGYGFINRFPGKIGFLQVYNELELDNNADLLRSTYHGTATPTDTEVNLKYNMAKYKAYLQYLSGMYSGAKAANSNIRVGMNYGWIHYGLFRRFALDMKAINKKLDFMGLDWYNDSEYGTDRSHNVSPIDTPMANKAIVRLKLKFIDSSLVTQVGITETGISFGGTPSPGINPNGLGKGGFLTLMHNQYKSNCNFLFYYELFKEPLTRGSGTKEAEFGIQTPTNLSPNILVTDTLSLLH</sequence>
<accession>A0ABP8GAH2</accession>
<organism evidence="1 2">
    <name type="scientific">Mucilaginibacter gynuensis</name>
    <dbReference type="NCBI Taxonomy" id="1302236"/>
    <lineage>
        <taxon>Bacteria</taxon>
        <taxon>Pseudomonadati</taxon>
        <taxon>Bacteroidota</taxon>
        <taxon>Sphingobacteriia</taxon>
        <taxon>Sphingobacteriales</taxon>
        <taxon>Sphingobacteriaceae</taxon>
        <taxon>Mucilaginibacter</taxon>
    </lineage>
</organism>
<name>A0ABP8GAH2_9SPHI</name>
<dbReference type="RefSeq" id="WP_345210859.1">
    <property type="nucleotide sequence ID" value="NZ_BAABFT010000004.1"/>
</dbReference>